<feature type="compositionally biased region" description="Polar residues" evidence="1">
    <location>
        <begin position="264"/>
        <end position="285"/>
    </location>
</feature>
<feature type="region of interest" description="Disordered" evidence="1">
    <location>
        <begin position="260"/>
        <end position="302"/>
    </location>
</feature>
<dbReference type="EMBL" id="JAWHQM010000002">
    <property type="protein sequence ID" value="KAK5625156.1"/>
    <property type="molecule type" value="Genomic_DNA"/>
</dbReference>
<evidence type="ECO:0000256" key="1">
    <source>
        <dbReference type="SAM" id="MobiDB-lite"/>
    </source>
</evidence>
<gene>
    <name evidence="3" type="ORF">RRF57_000872</name>
</gene>
<dbReference type="Proteomes" id="UP001305414">
    <property type="component" value="Unassembled WGS sequence"/>
</dbReference>
<sequence>MYNGLLPAAGNFSMATPMTDHPLPINISLSLGSTLTSAPAQYTIKLMSRQYVADSSQSHQENTGLSKDKMIVILTIICLFLELIIITFIVWLLWHTCFRQWYQRRHSRLNPERQRAEQLLNGPAEVDLELGVIHARSPPHWPLTDTIPLQNATSSNYEKETKHTQFHTSLSYDDSSNCTPTTLSEASSLSVHVDSLDIADMVTQDTGAAQILEPSSDDSNPELDVKQSIAEVIKDGEAERYVTNQLLGQRYNSSMPVVCEPETESTCSEVSSPRTDTSERPSTATVRDDTKDGPNTKSGAIK</sequence>
<dbReference type="AlphaFoldDB" id="A0AAN7UGH4"/>
<keyword evidence="4" id="KW-1185">Reference proteome</keyword>
<evidence type="ECO:0000313" key="4">
    <source>
        <dbReference type="Proteomes" id="UP001305414"/>
    </source>
</evidence>
<evidence type="ECO:0000313" key="3">
    <source>
        <dbReference type="EMBL" id="KAK5625156.1"/>
    </source>
</evidence>
<organism evidence="3 4">
    <name type="scientific">Xylaria bambusicola</name>
    <dbReference type="NCBI Taxonomy" id="326684"/>
    <lineage>
        <taxon>Eukaryota</taxon>
        <taxon>Fungi</taxon>
        <taxon>Dikarya</taxon>
        <taxon>Ascomycota</taxon>
        <taxon>Pezizomycotina</taxon>
        <taxon>Sordariomycetes</taxon>
        <taxon>Xylariomycetidae</taxon>
        <taxon>Xylariales</taxon>
        <taxon>Xylariaceae</taxon>
        <taxon>Xylaria</taxon>
    </lineage>
</organism>
<keyword evidence="2" id="KW-1133">Transmembrane helix</keyword>
<proteinExistence type="predicted"/>
<evidence type="ECO:0000256" key="2">
    <source>
        <dbReference type="SAM" id="Phobius"/>
    </source>
</evidence>
<protein>
    <submittedName>
        <fullName evidence="3">Uncharacterized protein</fullName>
    </submittedName>
</protein>
<comment type="caution">
    <text evidence="3">The sequence shown here is derived from an EMBL/GenBank/DDBJ whole genome shotgun (WGS) entry which is preliminary data.</text>
</comment>
<keyword evidence="2" id="KW-0812">Transmembrane</keyword>
<accession>A0AAN7UGH4</accession>
<name>A0AAN7UGH4_9PEZI</name>
<reference evidence="3 4" key="1">
    <citation type="submission" date="2023-10" db="EMBL/GenBank/DDBJ databases">
        <title>Draft genome sequence of Xylaria bambusicola isolate GMP-LS, the root and basal stem rot pathogen of sugarcane in Indonesia.</title>
        <authorList>
            <person name="Selvaraj P."/>
            <person name="Muralishankar V."/>
            <person name="Muruganantham S."/>
            <person name="Sp S."/>
            <person name="Haryani S."/>
            <person name="Lau K.J.X."/>
            <person name="Naqvi N.I."/>
        </authorList>
    </citation>
    <scope>NUCLEOTIDE SEQUENCE [LARGE SCALE GENOMIC DNA]</scope>
    <source>
        <strain evidence="3">GMP-LS</strain>
    </source>
</reference>
<keyword evidence="2" id="KW-0472">Membrane</keyword>
<feature type="transmembrane region" description="Helical" evidence="2">
    <location>
        <begin position="71"/>
        <end position="94"/>
    </location>
</feature>